<evidence type="ECO:0000259" key="2">
    <source>
        <dbReference type="Pfam" id="PF12102"/>
    </source>
</evidence>
<dbReference type="Pfam" id="PF12102">
    <property type="entry name" value="MrcB_N"/>
    <property type="match status" value="1"/>
</dbReference>
<sequence length="423" mass="47297">MKNIFSKILSDYGQAKTQKLAGHPLASYIRKEAVQTLITDVGIETDIYKVSGSAGQGAWAQIPWLSVLDKSITSTPTHGYDIIYLFNADMSGVYLSLNQGWAHFENKYGVKLGSDYIKRIAGYWRGELASSLSDFETKSIDLKAEGKQRPRGYELGHICGKYYPADDLPEDFKMVSDLRNLIGVFRELKGKIGTQGFDQKNAEIIANSIVGHNLETEVSGTSNSEQNSEAIKLEERNDTEDASLNDRLLSGAAAKLSLQQVPDALRSIREGEERIARKVDYEAKQRRQKKIGLLAEEAVIDYERRKLRLANRNDLAQKIVHESTEHGDGAGYDILSFTEEGEKLFIEVKATTGSIRESFFLSKNEVQFSGENAGNYALYRVYNLSAQREAWGLYILYGDIRDSVELMPTTYMAHGAVSDLVQD</sequence>
<feature type="region of interest" description="Disordered" evidence="1">
    <location>
        <begin position="216"/>
        <end position="239"/>
    </location>
</feature>
<name>A0A9X3M5J6_9CORY</name>
<comment type="caution">
    <text evidence="4">The sequence shown here is derived from an EMBL/GenBank/DDBJ whole genome shotgun (WGS) entry which is preliminary data.</text>
</comment>
<feature type="domain" description="Protein NO VEIN C-terminal" evidence="3">
    <location>
        <begin position="295"/>
        <end position="387"/>
    </location>
</feature>
<dbReference type="InterPro" id="IPR021961">
    <property type="entry name" value="McrB_DNA-bd"/>
</dbReference>
<feature type="domain" description="Type IV methyl-directed restriction enzyme EcoKMcrB subunit DNA-binding" evidence="2">
    <location>
        <begin position="7"/>
        <end position="189"/>
    </location>
</feature>
<dbReference type="EMBL" id="JAKMUV010000001">
    <property type="protein sequence ID" value="MCZ9303953.1"/>
    <property type="molecule type" value="Genomic_DNA"/>
</dbReference>
<evidence type="ECO:0000256" key="1">
    <source>
        <dbReference type="SAM" id="MobiDB-lite"/>
    </source>
</evidence>
<evidence type="ECO:0000313" key="4">
    <source>
        <dbReference type="EMBL" id="MCZ9303953.1"/>
    </source>
</evidence>
<protein>
    <submittedName>
        <fullName evidence="4">DUF3578 domain-containing protein</fullName>
    </submittedName>
</protein>
<feature type="compositionally biased region" description="Polar residues" evidence="1">
    <location>
        <begin position="216"/>
        <end position="229"/>
    </location>
</feature>
<dbReference type="Pfam" id="PF13020">
    <property type="entry name" value="NOV_C"/>
    <property type="match status" value="1"/>
</dbReference>
<keyword evidence="5" id="KW-1185">Reference proteome</keyword>
<proteinExistence type="predicted"/>
<dbReference type="Gene3D" id="3.30.920.90">
    <property type="match status" value="1"/>
</dbReference>
<dbReference type="GeneID" id="301811919"/>
<dbReference type="RefSeq" id="WP_269954402.1">
    <property type="nucleotide sequence ID" value="NZ_JAKMUV010000001.1"/>
</dbReference>
<dbReference type="InterPro" id="IPR024975">
    <property type="entry name" value="NOV_C"/>
</dbReference>
<dbReference type="AlphaFoldDB" id="A0A9X3M5J6"/>
<evidence type="ECO:0000259" key="3">
    <source>
        <dbReference type="Pfam" id="PF13020"/>
    </source>
</evidence>
<dbReference type="Proteomes" id="UP001146505">
    <property type="component" value="Unassembled WGS sequence"/>
</dbReference>
<accession>A0A9X3M5J6</accession>
<evidence type="ECO:0000313" key="5">
    <source>
        <dbReference type="Proteomes" id="UP001146505"/>
    </source>
</evidence>
<reference evidence="4" key="1">
    <citation type="submission" date="2022-02" db="EMBL/GenBank/DDBJ databases">
        <title>Corynebacterium sp. from urogenital microbiome.</title>
        <authorList>
            <person name="Cappelli E.A."/>
            <person name="Ribeiro T.G."/>
            <person name="Peixe L."/>
        </authorList>
    </citation>
    <scope>NUCLEOTIDE SEQUENCE</scope>
    <source>
        <strain evidence="4">C9Ua_112</strain>
    </source>
</reference>
<organism evidence="4 5">
    <name type="scientific">Corynebacterium macclintockiae</name>
    <dbReference type="NCBI Taxonomy" id="2913501"/>
    <lineage>
        <taxon>Bacteria</taxon>
        <taxon>Bacillati</taxon>
        <taxon>Actinomycetota</taxon>
        <taxon>Actinomycetes</taxon>
        <taxon>Mycobacteriales</taxon>
        <taxon>Corynebacteriaceae</taxon>
        <taxon>Corynebacterium</taxon>
    </lineage>
</organism>
<gene>
    <name evidence="4" type="ORF">L8U58_00080</name>
</gene>